<dbReference type="AlphaFoldDB" id="A0A0F9LH32"/>
<gene>
    <name evidence="1" type="ORF">LCGC14_1580890</name>
</gene>
<name>A0A0F9LH32_9ZZZZ</name>
<accession>A0A0F9LH32</accession>
<sequence length="36" mass="4290">MKIYFLKINRSIVMKKKELHLINISHKGEKNGSDLY</sequence>
<evidence type="ECO:0000313" key="1">
    <source>
        <dbReference type="EMBL" id="KKM26825.1"/>
    </source>
</evidence>
<organism evidence="1">
    <name type="scientific">marine sediment metagenome</name>
    <dbReference type="NCBI Taxonomy" id="412755"/>
    <lineage>
        <taxon>unclassified sequences</taxon>
        <taxon>metagenomes</taxon>
        <taxon>ecological metagenomes</taxon>
    </lineage>
</organism>
<dbReference type="EMBL" id="LAZR01012441">
    <property type="protein sequence ID" value="KKM26825.1"/>
    <property type="molecule type" value="Genomic_DNA"/>
</dbReference>
<comment type="caution">
    <text evidence="1">The sequence shown here is derived from an EMBL/GenBank/DDBJ whole genome shotgun (WGS) entry which is preliminary data.</text>
</comment>
<proteinExistence type="predicted"/>
<protein>
    <submittedName>
        <fullName evidence="1">Uncharacterized protein</fullName>
    </submittedName>
</protein>
<reference evidence="1" key="1">
    <citation type="journal article" date="2015" name="Nature">
        <title>Complex archaea that bridge the gap between prokaryotes and eukaryotes.</title>
        <authorList>
            <person name="Spang A."/>
            <person name="Saw J.H."/>
            <person name="Jorgensen S.L."/>
            <person name="Zaremba-Niedzwiedzka K."/>
            <person name="Martijn J."/>
            <person name="Lind A.E."/>
            <person name="van Eijk R."/>
            <person name="Schleper C."/>
            <person name="Guy L."/>
            <person name="Ettema T.J."/>
        </authorList>
    </citation>
    <scope>NUCLEOTIDE SEQUENCE</scope>
</reference>